<dbReference type="Gene3D" id="3.20.20.140">
    <property type="entry name" value="Metal-dependent hydrolases"/>
    <property type="match status" value="1"/>
</dbReference>
<feature type="compositionally biased region" description="Polar residues" evidence="4">
    <location>
        <begin position="332"/>
        <end position="374"/>
    </location>
</feature>
<dbReference type="GO" id="GO:0008033">
    <property type="term" value="P:tRNA processing"/>
    <property type="evidence" value="ECO:0007669"/>
    <property type="project" value="UniProtKB-KW"/>
</dbReference>
<proteinExistence type="inferred from homology"/>
<dbReference type="Proteomes" id="UP001050691">
    <property type="component" value="Unassembled WGS sequence"/>
</dbReference>
<feature type="region of interest" description="Disordered" evidence="4">
    <location>
        <begin position="318"/>
        <end position="448"/>
    </location>
</feature>
<dbReference type="EMBL" id="BPWL01000010">
    <property type="protein sequence ID" value="GJJ14599.1"/>
    <property type="molecule type" value="Genomic_DNA"/>
</dbReference>
<dbReference type="GO" id="GO:0005655">
    <property type="term" value="C:nucleolar ribonuclease P complex"/>
    <property type="evidence" value="ECO:0007669"/>
    <property type="project" value="TreeGrafter"/>
</dbReference>
<evidence type="ECO:0000256" key="1">
    <source>
        <dbReference type="ARBA" id="ARBA00004123"/>
    </source>
</evidence>
<dbReference type="InterPro" id="IPR002738">
    <property type="entry name" value="RNase_P_p30"/>
</dbReference>
<name>A0AAV5AN82_9AGAM</name>
<evidence type="ECO:0000313" key="6">
    <source>
        <dbReference type="Proteomes" id="UP001050691"/>
    </source>
</evidence>
<feature type="compositionally biased region" description="Low complexity" evidence="4">
    <location>
        <begin position="320"/>
        <end position="331"/>
    </location>
</feature>
<comment type="subcellular location">
    <subcellularLocation>
        <location evidence="1">Nucleus</location>
    </subcellularLocation>
</comment>
<feature type="compositionally biased region" description="Polar residues" evidence="4">
    <location>
        <begin position="394"/>
        <end position="403"/>
    </location>
</feature>
<organism evidence="5 6">
    <name type="scientific">Clathrus columnatus</name>
    <dbReference type="NCBI Taxonomy" id="1419009"/>
    <lineage>
        <taxon>Eukaryota</taxon>
        <taxon>Fungi</taxon>
        <taxon>Dikarya</taxon>
        <taxon>Basidiomycota</taxon>
        <taxon>Agaricomycotina</taxon>
        <taxon>Agaricomycetes</taxon>
        <taxon>Phallomycetidae</taxon>
        <taxon>Phallales</taxon>
        <taxon>Clathraceae</taxon>
        <taxon>Clathrus</taxon>
    </lineage>
</organism>
<sequence>MFFDLNIPLPTPALLSNYASQNKQKQSIEPLCLFSGVQIKALETRIDLLVHLGYTVVALSQLCHSKVDGKHHIDYVSGLIPKLKKWHNLRLLKRLTVVLDEASEKGNGLTSQNTNILSSYDILSVRPFTSSTFSAACLTHSLPSQTTSHIISIPVSHSSRLPYYLKHTLIRTALSNGAVFEIDYAGALSSDDSERKFWWAGVREVIRVIKGKGLLLSGGIENDKDARAPRDAANLIGLAGLAQNLSHDAISQTAKTTVLRGQSRKTYRSILSEPVLIMPPVVSDSTRIPPMGFPGTVSEEDPKLSGKTLEVALSTMQTLQQAAQSEQIESSPMSLLSDKNQNSRGTKMDQTQTGLQSSRQFSESQTLLQAQYQPQKHHQSGPSGAFLDPKPTGDSASISSGNDPNPVKKRPRADSNQHNKAKCAASLIPISGNSSFSERQLKKRKKKR</sequence>
<protein>
    <submittedName>
        <fullName evidence="5">Uncharacterized protein</fullName>
    </submittedName>
</protein>
<dbReference type="Pfam" id="PF01876">
    <property type="entry name" value="RNase_P_p30"/>
    <property type="match status" value="1"/>
</dbReference>
<evidence type="ECO:0000313" key="5">
    <source>
        <dbReference type="EMBL" id="GJJ14599.1"/>
    </source>
</evidence>
<dbReference type="PANTHER" id="PTHR13031:SF0">
    <property type="entry name" value="RIBONUCLEASE P PROTEIN SUBUNIT P30"/>
    <property type="match status" value="1"/>
</dbReference>
<dbReference type="InterPro" id="IPR016195">
    <property type="entry name" value="Pol/histidinol_Pase-like"/>
</dbReference>
<dbReference type="GO" id="GO:0003723">
    <property type="term" value="F:RNA binding"/>
    <property type="evidence" value="ECO:0007669"/>
    <property type="project" value="TreeGrafter"/>
</dbReference>
<dbReference type="PANTHER" id="PTHR13031">
    <property type="entry name" value="RIBONUCLEASE P SUBUNIT P30"/>
    <property type="match status" value="1"/>
</dbReference>
<evidence type="ECO:0000256" key="3">
    <source>
        <dbReference type="ARBA" id="ARBA00022694"/>
    </source>
</evidence>
<comment type="similarity">
    <text evidence="2">Belongs to the eukaryotic/archaeal RNase P protein component 3 family.</text>
</comment>
<keyword evidence="3" id="KW-0819">tRNA processing</keyword>
<comment type="caution">
    <text evidence="5">The sequence shown here is derived from an EMBL/GenBank/DDBJ whole genome shotgun (WGS) entry which is preliminary data.</text>
</comment>
<accession>A0AAV5AN82</accession>
<evidence type="ECO:0000256" key="4">
    <source>
        <dbReference type="SAM" id="MobiDB-lite"/>
    </source>
</evidence>
<dbReference type="SUPFAM" id="SSF89550">
    <property type="entry name" value="PHP domain-like"/>
    <property type="match status" value="1"/>
</dbReference>
<gene>
    <name evidence="5" type="ORF">Clacol_008865</name>
</gene>
<keyword evidence="6" id="KW-1185">Reference proteome</keyword>
<reference evidence="5" key="1">
    <citation type="submission" date="2021-10" db="EMBL/GenBank/DDBJ databases">
        <title>De novo Genome Assembly of Clathrus columnatus (Basidiomycota, Fungi) Using Illumina and Nanopore Sequence Data.</title>
        <authorList>
            <person name="Ogiso-Tanaka E."/>
            <person name="Itagaki H."/>
            <person name="Hosoya T."/>
            <person name="Hosaka K."/>
        </authorList>
    </citation>
    <scope>NUCLEOTIDE SEQUENCE</scope>
    <source>
        <strain evidence="5">MO-923</strain>
    </source>
</reference>
<evidence type="ECO:0000256" key="2">
    <source>
        <dbReference type="ARBA" id="ARBA00007331"/>
    </source>
</evidence>
<dbReference type="AlphaFoldDB" id="A0AAV5AN82"/>